<dbReference type="SUPFAM" id="SSF47203">
    <property type="entry name" value="Acyl-CoA dehydrogenase C-terminal domain-like"/>
    <property type="match status" value="1"/>
</dbReference>
<dbReference type="Proteomes" id="UP000316639">
    <property type="component" value="Unassembled WGS sequence"/>
</dbReference>
<feature type="transmembrane region" description="Helical" evidence="4">
    <location>
        <begin position="229"/>
        <end position="252"/>
    </location>
</feature>
<evidence type="ECO:0000256" key="3">
    <source>
        <dbReference type="ARBA" id="ARBA00023002"/>
    </source>
</evidence>
<dbReference type="InterPro" id="IPR009100">
    <property type="entry name" value="AcylCoA_DH/oxidase_NM_dom_sf"/>
</dbReference>
<dbReference type="InterPro" id="IPR037069">
    <property type="entry name" value="AcylCoA_DH/ox_N_sf"/>
</dbReference>
<reference evidence="5 6" key="1">
    <citation type="submission" date="2019-07" db="EMBL/GenBank/DDBJ databases">
        <title>Lentzea xizangensis sp. nov., isolated from Qinghai-Tibetan Plateau Soils.</title>
        <authorList>
            <person name="Huang J."/>
        </authorList>
    </citation>
    <scope>NUCLEOTIDE SEQUENCE [LARGE SCALE GENOMIC DNA]</scope>
    <source>
        <strain evidence="5 6">FXJ1.1311</strain>
    </source>
</reference>
<evidence type="ECO:0000256" key="2">
    <source>
        <dbReference type="ARBA" id="ARBA00022827"/>
    </source>
</evidence>
<keyword evidence="6" id="KW-1185">Reference proteome</keyword>
<dbReference type="AlphaFoldDB" id="A0A563ET36"/>
<keyword evidence="3" id="KW-0560">Oxidoreductase</keyword>
<organism evidence="5 6">
    <name type="scientific">Lentzea tibetensis</name>
    <dbReference type="NCBI Taxonomy" id="2591470"/>
    <lineage>
        <taxon>Bacteria</taxon>
        <taxon>Bacillati</taxon>
        <taxon>Actinomycetota</taxon>
        <taxon>Actinomycetes</taxon>
        <taxon>Pseudonocardiales</taxon>
        <taxon>Pseudonocardiaceae</taxon>
        <taxon>Lentzea</taxon>
    </lineage>
</organism>
<keyword evidence="4" id="KW-1133">Transmembrane helix</keyword>
<dbReference type="PANTHER" id="PTHR43884:SF20">
    <property type="entry name" value="ACYL-COA DEHYDROGENASE FADE28"/>
    <property type="match status" value="1"/>
</dbReference>
<keyword evidence="2" id="KW-0274">FAD</keyword>
<dbReference type="Gene3D" id="2.40.110.10">
    <property type="entry name" value="Butyryl-CoA Dehydrogenase, subunit A, domain 2"/>
    <property type="match status" value="1"/>
</dbReference>
<dbReference type="EMBL" id="VOBR01000010">
    <property type="protein sequence ID" value="TWP50895.1"/>
    <property type="molecule type" value="Genomic_DNA"/>
</dbReference>
<dbReference type="SUPFAM" id="SSF56645">
    <property type="entry name" value="Acyl-CoA dehydrogenase NM domain-like"/>
    <property type="match status" value="1"/>
</dbReference>
<sequence length="365" mass="38061">MGFLDREREALATALPGLDDKLVHCGLTALEQPVNPGLGLFSDAGGPGLLVPAEHGGTGASAVDAVRCTRAIGARSPSLAIAATMHNFSVASLVALAERSDGCEWMLIDAVANDRLLMSSAFAEGRSGQNILRPAMRADRRGDAWLVSGSKKPCSLSRSMDLLTMSVALDGDALGIAVIPAKQPGIAVRPFWNGLVLTGAESDEVVLTDVEVPDELMVRPDGADDELQVIGMIWFSLLVGASYLGAASALAARMIEERRGSPDTRAEVCWSLDTAMFALERVAAQLDRGEHDLASALSARYGTQQVISRVTPTAVEALGGMAFIGSPEVAYLAAATHAVAFHPPSRTSLAGAFDTYFAGGALCLG</sequence>
<dbReference type="RefSeq" id="WP_146353144.1">
    <property type="nucleotide sequence ID" value="NZ_VOBR01000010.1"/>
</dbReference>
<comment type="caution">
    <text evidence="5">The sequence shown here is derived from an EMBL/GenBank/DDBJ whole genome shotgun (WGS) entry which is preliminary data.</text>
</comment>
<evidence type="ECO:0000256" key="4">
    <source>
        <dbReference type="SAM" id="Phobius"/>
    </source>
</evidence>
<dbReference type="OrthoDB" id="2986495at2"/>
<dbReference type="InterPro" id="IPR036250">
    <property type="entry name" value="AcylCo_DH-like_C"/>
</dbReference>
<dbReference type="Gene3D" id="1.10.540.10">
    <property type="entry name" value="Acyl-CoA dehydrogenase/oxidase, N-terminal domain"/>
    <property type="match status" value="1"/>
</dbReference>
<dbReference type="InterPro" id="IPR046373">
    <property type="entry name" value="Acyl-CoA_Oxase/DH_mid-dom_sf"/>
</dbReference>
<dbReference type="PANTHER" id="PTHR43884">
    <property type="entry name" value="ACYL-COA DEHYDROGENASE"/>
    <property type="match status" value="1"/>
</dbReference>
<evidence type="ECO:0000313" key="5">
    <source>
        <dbReference type="EMBL" id="TWP50895.1"/>
    </source>
</evidence>
<keyword evidence="4" id="KW-0812">Transmembrane</keyword>
<proteinExistence type="predicted"/>
<protein>
    <submittedName>
        <fullName evidence="5">Acyl-CoA dehydrogenase</fullName>
    </submittedName>
</protein>
<dbReference type="GO" id="GO:0050660">
    <property type="term" value="F:flavin adenine dinucleotide binding"/>
    <property type="evidence" value="ECO:0007669"/>
    <property type="project" value="InterPro"/>
</dbReference>
<accession>A0A563ET36</accession>
<name>A0A563ET36_9PSEU</name>
<evidence type="ECO:0000256" key="1">
    <source>
        <dbReference type="ARBA" id="ARBA00022630"/>
    </source>
</evidence>
<keyword evidence="1" id="KW-0285">Flavoprotein</keyword>
<keyword evidence="4" id="KW-0472">Membrane</keyword>
<gene>
    <name evidence="5" type="ORF">FKR81_17580</name>
</gene>
<dbReference type="GO" id="GO:0003995">
    <property type="term" value="F:acyl-CoA dehydrogenase activity"/>
    <property type="evidence" value="ECO:0007669"/>
    <property type="project" value="TreeGrafter"/>
</dbReference>
<evidence type="ECO:0000313" key="6">
    <source>
        <dbReference type="Proteomes" id="UP000316639"/>
    </source>
</evidence>